<keyword evidence="11" id="KW-1185">Reference proteome</keyword>
<sequence>MRGSALALQTALDGVAKRTDNPLSTEISQALDRLHSLDTIKQNMLKARDVLGEAASWSTLEGEVASLLSEQSYEKAAEKLSEASRSMVVFQNTPDYEPRRTLMVSLQNQLEASLSSALIAAINSHDVAVCKNYYNIFCNIQRDSEFRTYYYGSRRSSLVTLWQHTPLSPSSSTEESTPSLSSFLTTFFAEFLSKINSEKSSIVAIFPDPQFTLATFITSTLTSLQPTFSERLSAVAHNSPSSLLEIIACFKITEQFAVAADKILERTESSTLVPSSSPGEATSPPSKPPANRRANRSSMSRRMSVHLNGPNVGLSIKPPHLGGSGLDWDHDLFEPFLEYQTEYGNLEQQLLESSLQEVSKSRDVREDVSSDRARALREQSVEVFSVAEEGLGRVTAFTHGYGILGLIRAVDQLVQNFIAQTRNVVSDPSASSSKTISSSASGDLADLDYTLDDWSNIQMWLHLLGAFRTILDRLDAFEVKLQATILQFSSMFRTAGYDYGNVYIPGTTSGEVQLLAASTLNSAEFHDILQAVDSETRQDPVERSPYARVVDPASKSLLVQSRNALASVTSLCQTSLQDAMLSPLRNHLLYYASSSVWSTQNDPKGPRAGASATSATQLPSFSLSPTETMQRVAEGLLNLPRLFEVYADDDVLSFSLNTLPFVDNEYLQSLSERASDSSPETRPMHNRRQSIAMKSQMPAASPVPEFTPEVIASVWLSSLGLSLLSHLTSAVLPNIRTLTPAGAAQLSSDLEYLSNIVGALNVRSEELSRWKEYASLSDEDGWRQAMDSSASQTSTFEFTQIARMRGWAARRPT</sequence>
<dbReference type="OMA" id="LKYYHNC"/>
<dbReference type="InterPro" id="IPR019335">
    <property type="entry name" value="COG7"/>
</dbReference>
<dbReference type="GeneID" id="18797704"/>
<dbReference type="PANTHER" id="PTHR21443:SF0">
    <property type="entry name" value="CONSERVED OLIGOMERIC GOLGI COMPLEX SUBUNIT 7"/>
    <property type="match status" value="1"/>
</dbReference>
<comment type="similarity">
    <text evidence="2">Belongs to the COG7 family.</text>
</comment>
<dbReference type="PANTHER" id="PTHR21443">
    <property type="entry name" value="CONSERVED OLIGOMERIC GOLGI COMPLEX COMPONENT 7"/>
    <property type="match status" value="1"/>
</dbReference>
<keyword evidence="6" id="KW-0333">Golgi apparatus</keyword>
<dbReference type="GO" id="GO:0007030">
    <property type="term" value="P:Golgi organization"/>
    <property type="evidence" value="ECO:0007669"/>
    <property type="project" value="TreeGrafter"/>
</dbReference>
<evidence type="ECO:0000256" key="5">
    <source>
        <dbReference type="ARBA" id="ARBA00022927"/>
    </source>
</evidence>
<dbReference type="RefSeq" id="XP_007310702.1">
    <property type="nucleotide sequence ID" value="XM_007310640.1"/>
</dbReference>
<dbReference type="eggNOG" id="KOG4182">
    <property type="taxonomic scope" value="Eukaryota"/>
</dbReference>
<feature type="region of interest" description="Disordered" evidence="9">
    <location>
        <begin position="269"/>
        <end position="300"/>
    </location>
</feature>
<dbReference type="AlphaFoldDB" id="R7S0L0"/>
<comment type="subcellular location">
    <subcellularLocation>
        <location evidence="1">Golgi apparatus membrane</location>
        <topology evidence="1">Peripheral membrane protein</topology>
    </subcellularLocation>
</comment>
<evidence type="ECO:0000256" key="3">
    <source>
        <dbReference type="ARBA" id="ARBA00020984"/>
    </source>
</evidence>
<keyword evidence="4" id="KW-0813">Transport</keyword>
<name>R7S0L0_STEHR</name>
<gene>
    <name evidence="10" type="ORF">STEHIDRAFT_126071</name>
</gene>
<evidence type="ECO:0000256" key="7">
    <source>
        <dbReference type="ARBA" id="ARBA00023136"/>
    </source>
</evidence>
<reference evidence="11" key="1">
    <citation type="journal article" date="2012" name="Science">
        <title>The Paleozoic origin of enzymatic lignin decomposition reconstructed from 31 fungal genomes.</title>
        <authorList>
            <person name="Floudas D."/>
            <person name="Binder M."/>
            <person name="Riley R."/>
            <person name="Barry K."/>
            <person name="Blanchette R.A."/>
            <person name="Henrissat B."/>
            <person name="Martinez A.T."/>
            <person name="Otillar R."/>
            <person name="Spatafora J.W."/>
            <person name="Yadav J.S."/>
            <person name="Aerts A."/>
            <person name="Benoit I."/>
            <person name="Boyd A."/>
            <person name="Carlson A."/>
            <person name="Copeland A."/>
            <person name="Coutinho P.M."/>
            <person name="de Vries R.P."/>
            <person name="Ferreira P."/>
            <person name="Findley K."/>
            <person name="Foster B."/>
            <person name="Gaskell J."/>
            <person name="Glotzer D."/>
            <person name="Gorecki P."/>
            <person name="Heitman J."/>
            <person name="Hesse C."/>
            <person name="Hori C."/>
            <person name="Igarashi K."/>
            <person name="Jurgens J.A."/>
            <person name="Kallen N."/>
            <person name="Kersten P."/>
            <person name="Kohler A."/>
            <person name="Kuees U."/>
            <person name="Kumar T.K.A."/>
            <person name="Kuo A."/>
            <person name="LaButti K."/>
            <person name="Larrondo L.F."/>
            <person name="Lindquist E."/>
            <person name="Ling A."/>
            <person name="Lombard V."/>
            <person name="Lucas S."/>
            <person name="Lundell T."/>
            <person name="Martin R."/>
            <person name="McLaughlin D.J."/>
            <person name="Morgenstern I."/>
            <person name="Morin E."/>
            <person name="Murat C."/>
            <person name="Nagy L.G."/>
            <person name="Nolan M."/>
            <person name="Ohm R.A."/>
            <person name="Patyshakuliyeva A."/>
            <person name="Rokas A."/>
            <person name="Ruiz-Duenas F.J."/>
            <person name="Sabat G."/>
            <person name="Salamov A."/>
            <person name="Samejima M."/>
            <person name="Schmutz J."/>
            <person name="Slot J.C."/>
            <person name="St John F."/>
            <person name="Stenlid J."/>
            <person name="Sun H."/>
            <person name="Sun S."/>
            <person name="Syed K."/>
            <person name="Tsang A."/>
            <person name="Wiebenga A."/>
            <person name="Young D."/>
            <person name="Pisabarro A."/>
            <person name="Eastwood D.C."/>
            <person name="Martin F."/>
            <person name="Cullen D."/>
            <person name="Grigoriev I.V."/>
            <person name="Hibbett D.S."/>
        </authorList>
    </citation>
    <scope>NUCLEOTIDE SEQUENCE [LARGE SCALE GENOMIC DNA]</scope>
    <source>
        <strain evidence="11">FP-91666</strain>
    </source>
</reference>
<evidence type="ECO:0000256" key="1">
    <source>
        <dbReference type="ARBA" id="ARBA00004395"/>
    </source>
</evidence>
<organism evidence="10 11">
    <name type="scientific">Stereum hirsutum (strain FP-91666)</name>
    <name type="common">White-rot fungus</name>
    <dbReference type="NCBI Taxonomy" id="721885"/>
    <lineage>
        <taxon>Eukaryota</taxon>
        <taxon>Fungi</taxon>
        <taxon>Dikarya</taxon>
        <taxon>Basidiomycota</taxon>
        <taxon>Agaricomycotina</taxon>
        <taxon>Agaricomycetes</taxon>
        <taxon>Russulales</taxon>
        <taxon>Stereaceae</taxon>
        <taxon>Stereum</taxon>
    </lineage>
</organism>
<evidence type="ECO:0000256" key="6">
    <source>
        <dbReference type="ARBA" id="ARBA00023034"/>
    </source>
</evidence>
<dbReference type="OrthoDB" id="249612at2759"/>
<evidence type="ECO:0000256" key="9">
    <source>
        <dbReference type="SAM" id="MobiDB-lite"/>
    </source>
</evidence>
<dbReference type="KEGG" id="shs:STEHIDRAFT_126071"/>
<dbReference type="GO" id="GO:0006890">
    <property type="term" value="P:retrograde vesicle-mediated transport, Golgi to endoplasmic reticulum"/>
    <property type="evidence" value="ECO:0007669"/>
    <property type="project" value="TreeGrafter"/>
</dbReference>
<evidence type="ECO:0000256" key="2">
    <source>
        <dbReference type="ARBA" id="ARBA00005831"/>
    </source>
</evidence>
<keyword evidence="5" id="KW-0653">Protein transport</keyword>
<dbReference type="Pfam" id="PF10191">
    <property type="entry name" value="COG7"/>
    <property type="match status" value="2"/>
</dbReference>
<dbReference type="Proteomes" id="UP000053927">
    <property type="component" value="Unassembled WGS sequence"/>
</dbReference>
<protein>
    <recommendedName>
        <fullName evidence="3">Conserved oligomeric Golgi complex subunit 7</fullName>
    </recommendedName>
    <alternativeName>
        <fullName evidence="8">Component of oligomeric Golgi complex 7</fullName>
    </alternativeName>
</protein>
<feature type="compositionally biased region" description="Polar residues" evidence="9">
    <location>
        <begin position="269"/>
        <end position="284"/>
    </location>
</feature>
<evidence type="ECO:0000313" key="10">
    <source>
        <dbReference type="EMBL" id="EIM80082.1"/>
    </source>
</evidence>
<evidence type="ECO:0000256" key="8">
    <source>
        <dbReference type="ARBA" id="ARBA00031345"/>
    </source>
</evidence>
<keyword evidence="7" id="KW-0472">Membrane</keyword>
<dbReference type="EMBL" id="JH687399">
    <property type="protein sequence ID" value="EIM80082.1"/>
    <property type="molecule type" value="Genomic_DNA"/>
</dbReference>
<evidence type="ECO:0000313" key="11">
    <source>
        <dbReference type="Proteomes" id="UP000053927"/>
    </source>
</evidence>
<dbReference type="GO" id="GO:0017119">
    <property type="term" value="C:Golgi transport complex"/>
    <property type="evidence" value="ECO:0007669"/>
    <property type="project" value="InterPro"/>
</dbReference>
<dbReference type="GO" id="GO:0000139">
    <property type="term" value="C:Golgi membrane"/>
    <property type="evidence" value="ECO:0007669"/>
    <property type="project" value="UniProtKB-SubCell"/>
</dbReference>
<evidence type="ECO:0000256" key="4">
    <source>
        <dbReference type="ARBA" id="ARBA00022448"/>
    </source>
</evidence>
<proteinExistence type="inferred from homology"/>
<accession>R7S0L0</accession>
<dbReference type="GO" id="GO:0006886">
    <property type="term" value="P:intracellular protein transport"/>
    <property type="evidence" value="ECO:0007669"/>
    <property type="project" value="InterPro"/>
</dbReference>